<feature type="transmembrane region" description="Helical" evidence="15">
    <location>
        <begin position="177"/>
        <end position="203"/>
    </location>
</feature>
<reference evidence="17" key="1">
    <citation type="thesis" date="2020" institute="ProQuest LLC" country="789 East Eisenhower Parkway, Ann Arbor, MI, USA">
        <title>Comparative Genomics and Chromosome Evolution.</title>
        <authorList>
            <person name="Mudd A.B."/>
        </authorList>
    </citation>
    <scope>NUCLEOTIDE SEQUENCE</scope>
    <source>
        <strain evidence="17">HN-11 Male</strain>
        <tissue evidence="17">Kidney and liver</tissue>
    </source>
</reference>
<accession>A0A8J6BMX6</accession>
<dbReference type="GO" id="GO:0004984">
    <property type="term" value="F:olfactory receptor activity"/>
    <property type="evidence" value="ECO:0007669"/>
    <property type="project" value="InterPro"/>
</dbReference>
<keyword evidence="13 14" id="KW-0807">Transducer</keyword>
<comment type="similarity">
    <text evidence="2 14">Belongs to the G-protein coupled receptor 1 family.</text>
</comment>
<proteinExistence type="inferred from homology"/>
<feature type="transmembrane region" description="Helical" evidence="15">
    <location>
        <begin position="6"/>
        <end position="28"/>
    </location>
</feature>
<name>A0A8J6BMX6_ELECQ</name>
<keyword evidence="3 15" id="KW-1003">Cell membrane</keyword>
<dbReference type="PROSITE" id="PS50262">
    <property type="entry name" value="G_PROTEIN_RECEP_F1_2"/>
    <property type="match status" value="1"/>
</dbReference>
<dbReference type="AlphaFoldDB" id="A0A8J6BMX6"/>
<dbReference type="Proteomes" id="UP000770717">
    <property type="component" value="Unassembled WGS sequence"/>
</dbReference>
<dbReference type="PRINTS" id="PR00245">
    <property type="entry name" value="OLFACTORYR"/>
</dbReference>
<dbReference type="Pfam" id="PF13853">
    <property type="entry name" value="7tm_4"/>
    <property type="match status" value="1"/>
</dbReference>
<dbReference type="Gene3D" id="1.20.1070.10">
    <property type="entry name" value="Rhodopsin 7-helix transmembrane proteins"/>
    <property type="match status" value="1"/>
</dbReference>
<evidence type="ECO:0000256" key="15">
    <source>
        <dbReference type="RuleBase" id="RU363047"/>
    </source>
</evidence>
<keyword evidence="7 15" id="KW-1133">Transmembrane helix</keyword>
<feature type="transmembrane region" description="Helical" evidence="15">
    <location>
        <begin position="215"/>
        <end position="237"/>
    </location>
</feature>
<dbReference type="GO" id="GO:0005886">
    <property type="term" value="C:plasma membrane"/>
    <property type="evidence" value="ECO:0007669"/>
    <property type="project" value="UniProtKB-SubCell"/>
</dbReference>
<evidence type="ECO:0000256" key="4">
    <source>
        <dbReference type="ARBA" id="ARBA00022606"/>
    </source>
</evidence>
<keyword evidence="10" id="KW-1015">Disulfide bond</keyword>
<dbReference type="InterPro" id="IPR000725">
    <property type="entry name" value="Olfact_rcpt"/>
</dbReference>
<dbReference type="PRINTS" id="PR00237">
    <property type="entry name" value="GPCRRHODOPSN"/>
</dbReference>
<evidence type="ECO:0000256" key="2">
    <source>
        <dbReference type="ARBA" id="ARBA00010663"/>
    </source>
</evidence>
<evidence type="ECO:0000256" key="12">
    <source>
        <dbReference type="ARBA" id="ARBA00023180"/>
    </source>
</evidence>
<feature type="transmembrane region" description="Helical" evidence="15">
    <location>
        <begin position="112"/>
        <end position="135"/>
    </location>
</feature>
<evidence type="ECO:0000313" key="17">
    <source>
        <dbReference type="EMBL" id="KAG9466038.1"/>
    </source>
</evidence>
<evidence type="ECO:0000256" key="7">
    <source>
        <dbReference type="ARBA" id="ARBA00022989"/>
    </source>
</evidence>
<evidence type="ECO:0000259" key="16">
    <source>
        <dbReference type="PROSITE" id="PS50262"/>
    </source>
</evidence>
<keyword evidence="9 15" id="KW-0472">Membrane</keyword>
<dbReference type="FunFam" id="1.10.1220.70:FF:000001">
    <property type="entry name" value="Olfactory receptor"/>
    <property type="match status" value="1"/>
</dbReference>
<protein>
    <recommendedName>
        <fullName evidence="15">Olfactory receptor</fullName>
    </recommendedName>
</protein>
<keyword evidence="12" id="KW-0325">Glycoprotein</keyword>
<dbReference type="OrthoDB" id="9975554at2759"/>
<keyword evidence="11 14" id="KW-0675">Receptor</keyword>
<dbReference type="PANTHER" id="PTHR24242">
    <property type="entry name" value="G-PROTEIN COUPLED RECEPTOR"/>
    <property type="match status" value="1"/>
</dbReference>
<keyword evidence="4 15" id="KW-0716">Sensory transduction</keyword>
<dbReference type="EMBL" id="WNTK01002433">
    <property type="protein sequence ID" value="KAG9466038.1"/>
    <property type="molecule type" value="Genomic_DNA"/>
</dbReference>
<dbReference type="FunFam" id="1.20.1070.10:FF:000001">
    <property type="entry name" value="Olfactory receptor"/>
    <property type="match status" value="1"/>
</dbReference>
<evidence type="ECO:0000256" key="10">
    <source>
        <dbReference type="ARBA" id="ARBA00023157"/>
    </source>
</evidence>
<evidence type="ECO:0000313" key="18">
    <source>
        <dbReference type="Proteomes" id="UP000770717"/>
    </source>
</evidence>
<evidence type="ECO:0000256" key="13">
    <source>
        <dbReference type="ARBA" id="ARBA00023224"/>
    </source>
</evidence>
<feature type="domain" description="G-protein coupled receptors family 1 profile" evidence="16">
    <location>
        <begin position="19"/>
        <end position="267"/>
    </location>
</feature>
<feature type="transmembrane region" description="Helical" evidence="15">
    <location>
        <begin position="68"/>
        <end position="91"/>
    </location>
</feature>
<gene>
    <name evidence="17" type="ORF">GDO78_017323</name>
</gene>
<evidence type="ECO:0000256" key="1">
    <source>
        <dbReference type="ARBA" id="ARBA00004651"/>
    </source>
</evidence>
<evidence type="ECO:0000256" key="8">
    <source>
        <dbReference type="ARBA" id="ARBA00023040"/>
    </source>
</evidence>
<dbReference type="PANTHER" id="PTHR24242:SF418">
    <property type="entry name" value="OLFACTORY RECEPTOR"/>
    <property type="match status" value="1"/>
</dbReference>
<dbReference type="InterPro" id="IPR017452">
    <property type="entry name" value="GPCR_Rhodpsn_7TM"/>
</dbReference>
<dbReference type="InterPro" id="IPR000276">
    <property type="entry name" value="GPCR_Rhodpsn"/>
</dbReference>
<organism evidence="17 18">
    <name type="scientific">Eleutherodactylus coqui</name>
    <name type="common">Puerto Rican coqui</name>
    <dbReference type="NCBI Taxonomy" id="57060"/>
    <lineage>
        <taxon>Eukaryota</taxon>
        <taxon>Metazoa</taxon>
        <taxon>Chordata</taxon>
        <taxon>Craniata</taxon>
        <taxon>Vertebrata</taxon>
        <taxon>Euteleostomi</taxon>
        <taxon>Amphibia</taxon>
        <taxon>Batrachia</taxon>
        <taxon>Anura</taxon>
        <taxon>Neobatrachia</taxon>
        <taxon>Hyloidea</taxon>
        <taxon>Eleutherodactylidae</taxon>
        <taxon>Eleutherodactylinae</taxon>
        <taxon>Eleutherodactylus</taxon>
        <taxon>Eleutherodactylus</taxon>
    </lineage>
</organism>
<dbReference type="InterPro" id="IPR050939">
    <property type="entry name" value="Olfactory_GPCR1"/>
</dbReference>
<dbReference type="SUPFAM" id="SSF81321">
    <property type="entry name" value="Family A G protein-coupled receptor-like"/>
    <property type="match status" value="1"/>
</dbReference>
<comment type="caution">
    <text evidence="17">The sequence shown here is derived from an EMBL/GenBank/DDBJ whole genome shotgun (WGS) entry which is preliminary data.</text>
</comment>
<keyword evidence="5 14" id="KW-0812">Transmembrane</keyword>
<dbReference type="PROSITE" id="PS00237">
    <property type="entry name" value="G_PROTEIN_RECEP_F1_1"/>
    <property type="match status" value="1"/>
</dbReference>
<dbReference type="GO" id="GO:0004930">
    <property type="term" value="F:G protein-coupled receptor activity"/>
    <property type="evidence" value="ECO:0007669"/>
    <property type="project" value="UniProtKB-KW"/>
</dbReference>
<evidence type="ECO:0000256" key="6">
    <source>
        <dbReference type="ARBA" id="ARBA00022725"/>
    </source>
</evidence>
<comment type="subcellular location">
    <subcellularLocation>
        <location evidence="1 15">Cell membrane</location>
        <topology evidence="1 15">Multi-pass membrane protein</topology>
    </subcellularLocation>
</comment>
<evidence type="ECO:0000256" key="9">
    <source>
        <dbReference type="ARBA" id="ARBA00023136"/>
    </source>
</evidence>
<evidence type="ECO:0000256" key="11">
    <source>
        <dbReference type="ARBA" id="ARBA00023170"/>
    </source>
</evidence>
<sequence>MQVLLFTLLSIIYIFTLSGNVLVISLICTHHHLHFPLYIFVAILSFLEIWYTGVTVPKMLTNLLNEKLISYVGCLLQIYFLHCLGITETYLLTAMAYDRYMAICNPLRYPSIMTYGSCFQLAASCWVVGLFGPLAQIILLSRLSFCGSNKIEHIFCDFTPLMNLACSDTSLNVTVDFAINSFLLFLAFACIITSYLKIISAVLKIKTKEGRKKAFSTCGAHLTIVLLFFGSVGFMYVRLTNNNSVNYDRVMAVIYSVLTPMCNPIIYSLRNKEIKEILRKKFSKLF</sequence>
<evidence type="ECO:0000256" key="5">
    <source>
        <dbReference type="ARBA" id="ARBA00022692"/>
    </source>
</evidence>
<evidence type="ECO:0000256" key="3">
    <source>
        <dbReference type="ARBA" id="ARBA00022475"/>
    </source>
</evidence>
<feature type="transmembrane region" description="Helical" evidence="15">
    <location>
        <begin position="35"/>
        <end position="56"/>
    </location>
</feature>
<keyword evidence="8 14" id="KW-0297">G-protein coupled receptor</keyword>
<evidence type="ECO:0000256" key="14">
    <source>
        <dbReference type="RuleBase" id="RU000688"/>
    </source>
</evidence>
<keyword evidence="18" id="KW-1185">Reference proteome</keyword>
<feature type="transmembrane region" description="Helical" evidence="15">
    <location>
        <begin position="249"/>
        <end position="269"/>
    </location>
</feature>
<keyword evidence="6 15" id="KW-0552">Olfaction</keyword>